<protein>
    <submittedName>
        <fullName evidence="1">Uncharacterized protein</fullName>
    </submittedName>
</protein>
<accession>M1AG40</accession>
<dbReference type="PANTHER" id="PTHR33233:SF17">
    <property type="entry name" value="DUF4283 DOMAIN-CONTAINING PROTEIN"/>
    <property type="match status" value="1"/>
</dbReference>
<dbReference type="PANTHER" id="PTHR33233">
    <property type="entry name" value="ENDONUCLEASE/EXONUCLEASE/PHOSPHATASE"/>
    <property type="match status" value="1"/>
</dbReference>
<evidence type="ECO:0000313" key="2">
    <source>
        <dbReference type="Proteomes" id="UP000011115"/>
    </source>
</evidence>
<dbReference type="EnsemblPlants" id="PGSC0003DMT400022065">
    <property type="protein sequence ID" value="PGSC0003DMT400022065"/>
    <property type="gene ID" value="PGSC0003DMG400008559"/>
</dbReference>
<reference evidence="2" key="1">
    <citation type="journal article" date="2011" name="Nature">
        <title>Genome sequence and analysis of the tuber crop potato.</title>
        <authorList>
            <consortium name="The Potato Genome Sequencing Consortium"/>
        </authorList>
    </citation>
    <scope>NUCLEOTIDE SEQUENCE [LARGE SCALE GENOMIC DNA]</scope>
    <source>
        <strain evidence="2">cv. DM1-3 516 R44</strain>
    </source>
</reference>
<sequence>MVAFLNLLFNCWGPKSLSRIASVLRTPICDADCTTKLKRISYARVLIEINVIIPLPKSK</sequence>
<reference evidence="1" key="2">
    <citation type="submission" date="2015-06" db="UniProtKB">
        <authorList>
            <consortium name="EnsemblPlants"/>
        </authorList>
    </citation>
    <scope>IDENTIFICATION</scope>
    <source>
        <strain evidence="1">DM1-3 516 R44</strain>
    </source>
</reference>
<dbReference type="AlphaFoldDB" id="M1AG40"/>
<dbReference type="Proteomes" id="UP000011115">
    <property type="component" value="Unassembled WGS sequence"/>
</dbReference>
<proteinExistence type="predicted"/>
<dbReference type="HOGENOM" id="CLU_2965482_0_0_1"/>
<dbReference type="InParanoid" id="M1AG40"/>
<keyword evidence="2" id="KW-1185">Reference proteome</keyword>
<name>M1AG40_SOLTU</name>
<organism evidence="1 2">
    <name type="scientific">Solanum tuberosum</name>
    <name type="common">Potato</name>
    <dbReference type="NCBI Taxonomy" id="4113"/>
    <lineage>
        <taxon>Eukaryota</taxon>
        <taxon>Viridiplantae</taxon>
        <taxon>Streptophyta</taxon>
        <taxon>Embryophyta</taxon>
        <taxon>Tracheophyta</taxon>
        <taxon>Spermatophyta</taxon>
        <taxon>Magnoliopsida</taxon>
        <taxon>eudicotyledons</taxon>
        <taxon>Gunneridae</taxon>
        <taxon>Pentapetalae</taxon>
        <taxon>asterids</taxon>
        <taxon>lamiids</taxon>
        <taxon>Solanales</taxon>
        <taxon>Solanaceae</taxon>
        <taxon>Solanoideae</taxon>
        <taxon>Solaneae</taxon>
        <taxon>Solanum</taxon>
    </lineage>
</organism>
<dbReference type="Gramene" id="PGSC0003DMT400022065">
    <property type="protein sequence ID" value="PGSC0003DMT400022065"/>
    <property type="gene ID" value="PGSC0003DMG400008559"/>
</dbReference>
<evidence type="ECO:0000313" key="1">
    <source>
        <dbReference type="EnsemblPlants" id="PGSC0003DMT400022065"/>
    </source>
</evidence>
<dbReference type="PaxDb" id="4113-PGSC0003DMT400022065"/>